<gene>
    <name evidence="7" type="primary">nuoH</name>
    <name evidence="7" type="ORF">GORHZ_125_00930</name>
</gene>
<feature type="transmembrane region" description="Helical" evidence="6">
    <location>
        <begin position="6"/>
        <end position="27"/>
    </location>
</feature>
<feature type="transmembrane region" description="Helical" evidence="6">
    <location>
        <begin position="140"/>
        <end position="160"/>
    </location>
</feature>
<dbReference type="STRING" id="1108045.GORHZ_125_00930"/>
<evidence type="ECO:0000256" key="2">
    <source>
        <dbReference type="ARBA" id="ARBA00022692"/>
    </source>
</evidence>
<organism evidence="7 8">
    <name type="scientific">Gordonia rhizosphera NBRC 16068</name>
    <dbReference type="NCBI Taxonomy" id="1108045"/>
    <lineage>
        <taxon>Bacteria</taxon>
        <taxon>Bacillati</taxon>
        <taxon>Actinomycetota</taxon>
        <taxon>Actinomycetes</taxon>
        <taxon>Mycobacteriales</taxon>
        <taxon>Gordoniaceae</taxon>
        <taxon>Gordonia</taxon>
    </lineage>
</organism>
<dbReference type="Pfam" id="PF00146">
    <property type="entry name" value="NADHdh"/>
    <property type="match status" value="1"/>
</dbReference>
<reference evidence="7 8" key="1">
    <citation type="submission" date="2012-08" db="EMBL/GenBank/DDBJ databases">
        <title>Whole genome shotgun sequence of Gordonia rhizosphera NBRC 16068.</title>
        <authorList>
            <person name="Takarada H."/>
            <person name="Isaki S."/>
            <person name="Hosoyama A."/>
            <person name="Tsuchikane K."/>
            <person name="Katsumata H."/>
            <person name="Baba S."/>
            <person name="Ohji S."/>
            <person name="Yamazaki S."/>
            <person name="Fujita N."/>
        </authorList>
    </citation>
    <scope>NUCLEOTIDE SEQUENCE [LARGE SCALE GENOMIC DNA]</scope>
    <source>
        <strain evidence="7 8">NBRC 16068</strain>
    </source>
</reference>
<dbReference type="GO" id="GO:0009060">
    <property type="term" value="P:aerobic respiration"/>
    <property type="evidence" value="ECO:0007669"/>
    <property type="project" value="TreeGrafter"/>
</dbReference>
<accession>K6WXC8</accession>
<feature type="transmembrane region" description="Helical" evidence="6">
    <location>
        <begin position="110"/>
        <end position="133"/>
    </location>
</feature>
<comment type="subcellular location">
    <subcellularLocation>
        <location evidence="5">Cell membrane</location>
        <topology evidence="5">Multi-pass membrane protein</topology>
    </subcellularLocation>
    <subcellularLocation>
        <location evidence="1">Membrane</location>
        <topology evidence="1">Multi-pass membrane protein</topology>
    </subcellularLocation>
</comment>
<dbReference type="PANTHER" id="PTHR11432:SF3">
    <property type="entry name" value="NADH-UBIQUINONE OXIDOREDUCTASE CHAIN 1"/>
    <property type="match status" value="1"/>
</dbReference>
<dbReference type="AlphaFoldDB" id="K6WXC8"/>
<keyword evidence="2 5" id="KW-0812">Transmembrane</keyword>
<evidence type="ECO:0000256" key="5">
    <source>
        <dbReference type="RuleBase" id="RU000471"/>
    </source>
</evidence>
<comment type="similarity">
    <text evidence="5">Belongs to the complex I subunit 1 family.</text>
</comment>
<protein>
    <submittedName>
        <fullName evidence="7">NADH-quinone oxidoreductase subunit H</fullName>
    </submittedName>
</protein>
<evidence type="ECO:0000256" key="1">
    <source>
        <dbReference type="ARBA" id="ARBA00004141"/>
    </source>
</evidence>
<dbReference type="OrthoDB" id="5185879at2"/>
<evidence type="ECO:0000313" key="8">
    <source>
        <dbReference type="Proteomes" id="UP000008363"/>
    </source>
</evidence>
<dbReference type="InterPro" id="IPR001694">
    <property type="entry name" value="NADH_UbQ_OxRdtase_su1/FPO"/>
</dbReference>
<feature type="transmembrane region" description="Helical" evidence="6">
    <location>
        <begin position="172"/>
        <end position="195"/>
    </location>
</feature>
<evidence type="ECO:0000313" key="7">
    <source>
        <dbReference type="EMBL" id="GAB91209.1"/>
    </source>
</evidence>
<proteinExistence type="inferred from homology"/>
<keyword evidence="4 6" id="KW-0472">Membrane</keyword>
<keyword evidence="5" id="KW-0520">NAD</keyword>
<feature type="transmembrane region" description="Helical" evidence="6">
    <location>
        <begin position="252"/>
        <end position="273"/>
    </location>
</feature>
<name>K6WXC8_9ACTN</name>
<dbReference type="eggNOG" id="COG1005">
    <property type="taxonomic scope" value="Bacteria"/>
</dbReference>
<dbReference type="PANTHER" id="PTHR11432">
    <property type="entry name" value="NADH DEHYDROGENASE SUBUNIT 1"/>
    <property type="match status" value="1"/>
</dbReference>
<dbReference type="GO" id="GO:0005886">
    <property type="term" value="C:plasma membrane"/>
    <property type="evidence" value="ECO:0007669"/>
    <property type="project" value="UniProtKB-SubCell"/>
</dbReference>
<sequence>MADAAPLMIAAAIPLAVPALGLAAAGFDATLTARARGAPIVDGALRPVRNIGRLLRQQRRTILGADTLLWRIGGLGLCVAAFLAVLVVPFGSTAAADLPIGVVWFNMTDVALWGLWWMLGWGPNGVFALVGGYRFLAQALAYELPLMFALTTPAVAAGSLRLGDVVDAQHDVWFVATMPAAALVYLISVAAFSVWRPFAPAAGRDLAGGVLGELSGLDRLLVLAGRWCLLVAGAVFAVPMFLGGGAGPLLPAAVWVLLKAVLVVAVLIGVGRAVPAIPPQRLAEVGWLILVPLTLIQLLITSILAATGKG</sequence>
<dbReference type="RefSeq" id="WP_006334497.1">
    <property type="nucleotide sequence ID" value="NZ_BAHC01000125.1"/>
</dbReference>
<dbReference type="GO" id="GO:0003954">
    <property type="term" value="F:NADH dehydrogenase activity"/>
    <property type="evidence" value="ECO:0007669"/>
    <property type="project" value="TreeGrafter"/>
</dbReference>
<feature type="transmembrane region" description="Helical" evidence="6">
    <location>
        <begin position="68"/>
        <end position="90"/>
    </location>
</feature>
<feature type="transmembrane region" description="Helical" evidence="6">
    <location>
        <begin position="227"/>
        <end position="246"/>
    </location>
</feature>
<feature type="transmembrane region" description="Helical" evidence="6">
    <location>
        <begin position="285"/>
        <end position="306"/>
    </location>
</feature>
<evidence type="ECO:0000256" key="6">
    <source>
        <dbReference type="SAM" id="Phobius"/>
    </source>
</evidence>
<dbReference type="EMBL" id="BAHC01000125">
    <property type="protein sequence ID" value="GAB91209.1"/>
    <property type="molecule type" value="Genomic_DNA"/>
</dbReference>
<evidence type="ECO:0000256" key="4">
    <source>
        <dbReference type="ARBA" id="ARBA00023136"/>
    </source>
</evidence>
<keyword evidence="3 6" id="KW-1133">Transmembrane helix</keyword>
<evidence type="ECO:0000256" key="3">
    <source>
        <dbReference type="ARBA" id="ARBA00022989"/>
    </source>
</evidence>
<keyword evidence="8" id="KW-1185">Reference proteome</keyword>
<comment type="caution">
    <text evidence="7">The sequence shown here is derived from an EMBL/GenBank/DDBJ whole genome shotgun (WGS) entry which is preliminary data.</text>
</comment>
<dbReference type="Proteomes" id="UP000008363">
    <property type="component" value="Unassembled WGS sequence"/>
</dbReference>